<reference evidence="2" key="1">
    <citation type="submission" date="2019-07" db="EMBL/GenBank/DDBJ databases">
        <title>Helicobacter labacensis sp. nov., Helicobacter mehlei sp. nov. and Helicobacter vulpis sp. nov., isolated from gastric mucosa of red fox (Vulpis vulpis).</title>
        <authorList>
            <person name="Kusar D."/>
            <person name="Gruntar I."/>
            <person name="Pate M."/>
            <person name="Zajc U."/>
            <person name="Ocepek M."/>
        </authorList>
    </citation>
    <scope>NUCLEOTIDE SEQUENCE [LARGE SCALE GENOMIC DNA]</scope>
    <source>
        <strain evidence="2">L8b</strain>
    </source>
</reference>
<evidence type="ECO:0000313" key="3">
    <source>
        <dbReference type="Proteomes" id="UP000319322"/>
    </source>
</evidence>
<proteinExistence type="predicted"/>
<keyword evidence="1" id="KW-0732">Signal</keyword>
<dbReference type="EMBL" id="VKGC01000031">
    <property type="protein sequence ID" value="TSA79982.1"/>
    <property type="molecule type" value="Genomic_DNA"/>
</dbReference>
<protein>
    <recommendedName>
        <fullName evidence="4">Beta-lactamase</fullName>
    </recommendedName>
</protein>
<feature type="signal peptide" evidence="1">
    <location>
        <begin position="1"/>
        <end position="20"/>
    </location>
</feature>
<accession>A0A553UIG7</accession>
<evidence type="ECO:0000313" key="2">
    <source>
        <dbReference type="EMBL" id="TSA79982.1"/>
    </source>
</evidence>
<reference evidence="2" key="2">
    <citation type="submission" date="2019-07" db="EMBL/GenBank/DDBJ databases">
        <authorList>
            <person name="Papic B."/>
        </authorList>
    </citation>
    <scope>NUCLEOTIDE SEQUENCE [LARGE SCALE GENOMIC DNA]</scope>
    <source>
        <strain evidence="2">L8b</strain>
    </source>
</reference>
<feature type="chain" id="PRO_5021797964" description="Beta-lactamase" evidence="1">
    <location>
        <begin position="21"/>
        <end position="98"/>
    </location>
</feature>
<comment type="caution">
    <text evidence="2">The sequence shown here is derived from an EMBL/GenBank/DDBJ whole genome shotgun (WGS) entry which is preliminary data.</text>
</comment>
<dbReference type="RefSeq" id="WP_120948760.1">
    <property type="nucleotide sequence ID" value="NZ_QXQP01000025.1"/>
</dbReference>
<dbReference type="Proteomes" id="UP000319322">
    <property type="component" value="Unassembled WGS sequence"/>
</dbReference>
<organism evidence="2 3">
    <name type="scientific">Helicobacter mehlei</name>
    <dbReference type="NCBI Taxonomy" id="2316080"/>
    <lineage>
        <taxon>Bacteria</taxon>
        <taxon>Pseudomonadati</taxon>
        <taxon>Campylobacterota</taxon>
        <taxon>Epsilonproteobacteria</taxon>
        <taxon>Campylobacterales</taxon>
        <taxon>Helicobacteraceae</taxon>
        <taxon>Helicobacter</taxon>
    </lineage>
</organism>
<gene>
    <name evidence="2" type="ORF">FNE76_07675</name>
</gene>
<evidence type="ECO:0000256" key="1">
    <source>
        <dbReference type="SAM" id="SignalP"/>
    </source>
</evidence>
<sequence length="98" mass="11557">MRFKNLYRVLLVSLWVFARAKEGALDFAIAQKAFKSENYTKALEYYQKAEGKADGYYLLGDAYKDKDFPTDWRWVTHQDCAKAEHLKQTIYSHSKTKH</sequence>
<keyword evidence="3" id="KW-1185">Reference proteome</keyword>
<dbReference type="OrthoDB" id="9772133at2"/>
<evidence type="ECO:0008006" key="4">
    <source>
        <dbReference type="Google" id="ProtNLM"/>
    </source>
</evidence>
<name>A0A553UIG7_9HELI</name>
<dbReference type="AlphaFoldDB" id="A0A553UIG7"/>